<feature type="transmembrane region" description="Helical" evidence="7">
    <location>
        <begin position="42"/>
        <end position="64"/>
    </location>
</feature>
<name>A0A255Y8H6_9SPHN</name>
<evidence type="ECO:0000313" key="8">
    <source>
        <dbReference type="EMBL" id="OYQ25034.1"/>
    </source>
</evidence>
<gene>
    <name evidence="8" type="ORF">CHU93_14465</name>
</gene>
<dbReference type="PANTHER" id="PTHR30589:SF0">
    <property type="entry name" value="PHOSPHATIDYLGLYCEROL--PROLIPOPROTEIN DIACYLGLYCERYL TRANSFERASE"/>
    <property type="match status" value="1"/>
</dbReference>
<dbReference type="Proteomes" id="UP000216991">
    <property type="component" value="Unassembled WGS sequence"/>
</dbReference>
<evidence type="ECO:0000256" key="4">
    <source>
        <dbReference type="ARBA" id="ARBA00022692"/>
    </source>
</evidence>
<protein>
    <submittedName>
        <fullName evidence="8">Diacylglyceryl transferase</fullName>
    </submittedName>
</protein>
<evidence type="ECO:0000256" key="2">
    <source>
        <dbReference type="ARBA" id="ARBA00022475"/>
    </source>
</evidence>
<feature type="transmembrane region" description="Helical" evidence="7">
    <location>
        <begin position="180"/>
        <end position="197"/>
    </location>
</feature>
<keyword evidence="6 7" id="KW-0472">Membrane</keyword>
<feature type="transmembrane region" description="Helical" evidence="7">
    <location>
        <begin position="149"/>
        <end position="168"/>
    </location>
</feature>
<feature type="transmembrane region" description="Helical" evidence="7">
    <location>
        <begin position="70"/>
        <end position="91"/>
    </location>
</feature>
<dbReference type="GO" id="GO:0042158">
    <property type="term" value="P:lipoprotein biosynthetic process"/>
    <property type="evidence" value="ECO:0007669"/>
    <property type="project" value="InterPro"/>
</dbReference>
<evidence type="ECO:0000256" key="6">
    <source>
        <dbReference type="ARBA" id="ARBA00023136"/>
    </source>
</evidence>
<feature type="transmembrane region" description="Helical" evidence="7">
    <location>
        <begin position="103"/>
        <end position="123"/>
    </location>
</feature>
<accession>A0A255Y8H6</accession>
<keyword evidence="9" id="KW-1185">Reference proteome</keyword>
<evidence type="ECO:0000256" key="7">
    <source>
        <dbReference type="SAM" id="Phobius"/>
    </source>
</evidence>
<proteinExistence type="inferred from homology"/>
<dbReference type="PANTHER" id="PTHR30589">
    <property type="entry name" value="PROLIPOPROTEIN DIACYLGLYCERYL TRANSFERASE"/>
    <property type="match status" value="1"/>
</dbReference>
<dbReference type="Pfam" id="PF01790">
    <property type="entry name" value="LGT"/>
    <property type="match status" value="1"/>
</dbReference>
<reference evidence="8 9" key="1">
    <citation type="submission" date="2017-07" db="EMBL/GenBank/DDBJ databases">
        <title>Sandarakinorhabdus cyanobacteriorum sp. nov., a novel bacterium isolated from cyanobacterial aggregates in a eutrophic lake.</title>
        <authorList>
            <person name="Cai H."/>
        </authorList>
    </citation>
    <scope>NUCLEOTIDE SEQUENCE [LARGE SCALE GENOMIC DNA]</scope>
    <source>
        <strain evidence="8 9">TH057</strain>
    </source>
</reference>
<feature type="transmembrane region" description="Helical" evidence="7">
    <location>
        <begin position="203"/>
        <end position="226"/>
    </location>
</feature>
<organism evidence="8 9">
    <name type="scientific">Sandarakinorhabdus cyanobacteriorum</name>
    <dbReference type="NCBI Taxonomy" id="1981098"/>
    <lineage>
        <taxon>Bacteria</taxon>
        <taxon>Pseudomonadati</taxon>
        <taxon>Pseudomonadota</taxon>
        <taxon>Alphaproteobacteria</taxon>
        <taxon>Sphingomonadales</taxon>
        <taxon>Sphingosinicellaceae</taxon>
        <taxon>Sandarakinorhabdus</taxon>
    </lineage>
</organism>
<keyword evidence="4 7" id="KW-0812">Transmembrane</keyword>
<keyword evidence="2" id="KW-1003">Cell membrane</keyword>
<evidence type="ECO:0000256" key="5">
    <source>
        <dbReference type="ARBA" id="ARBA00022989"/>
    </source>
</evidence>
<evidence type="ECO:0000256" key="3">
    <source>
        <dbReference type="ARBA" id="ARBA00022679"/>
    </source>
</evidence>
<keyword evidence="5 7" id="KW-1133">Transmembrane helix</keyword>
<dbReference type="AlphaFoldDB" id="A0A255Y8H6"/>
<dbReference type="RefSeq" id="WP_094474862.1">
    <property type="nucleotide sequence ID" value="NZ_NOXT01000123.1"/>
</dbReference>
<dbReference type="InterPro" id="IPR001640">
    <property type="entry name" value="Lgt"/>
</dbReference>
<keyword evidence="3 8" id="KW-0808">Transferase</keyword>
<dbReference type="GO" id="GO:0008961">
    <property type="term" value="F:phosphatidylglycerol-prolipoprotein diacylglyceryl transferase activity"/>
    <property type="evidence" value="ECO:0007669"/>
    <property type="project" value="InterPro"/>
</dbReference>
<dbReference type="EMBL" id="NOXT01000123">
    <property type="protein sequence ID" value="OYQ25034.1"/>
    <property type="molecule type" value="Genomic_DNA"/>
</dbReference>
<comment type="similarity">
    <text evidence="1">Belongs to the Lgt family.</text>
</comment>
<evidence type="ECO:0000313" key="9">
    <source>
        <dbReference type="Proteomes" id="UP000216991"/>
    </source>
</evidence>
<comment type="caution">
    <text evidence="8">The sequence shown here is derived from an EMBL/GenBank/DDBJ whole genome shotgun (WGS) entry which is preliminary data.</text>
</comment>
<dbReference type="OrthoDB" id="871140at2"/>
<evidence type="ECO:0000256" key="1">
    <source>
        <dbReference type="ARBA" id="ARBA00007150"/>
    </source>
</evidence>
<sequence length="231" mass="25253">MIVVPTDPLWHHVGDAAAWMAAAIGGRWVYRRRRPAVEALAARTTPGYFLSLALGAVAGAWLFGSLNLRAPSHSIAGALAGAIAGVELWKWRHGVRGSTGGPFVVPLCLGIIVGRWGCLFAGLPDATFGIPTGLPWGVDLGDGIARQPVQIYESLAMLLFLLAYRSALRQERPWAVQHGFHAFVLAYAVQRFVWEFLKPYPSLVFSLNLFHLLMIGLAAYALVWIARSRRL</sequence>
<dbReference type="GO" id="GO:0005886">
    <property type="term" value="C:plasma membrane"/>
    <property type="evidence" value="ECO:0007669"/>
    <property type="project" value="InterPro"/>
</dbReference>